<evidence type="ECO:0000256" key="8">
    <source>
        <dbReference type="ARBA" id="ARBA00022771"/>
    </source>
</evidence>
<dbReference type="EMBL" id="JBBPBN010000020">
    <property type="protein sequence ID" value="KAK9016631.1"/>
    <property type="molecule type" value="Genomic_DNA"/>
</dbReference>
<sequence>MDSSNIADSFVRLQVIDLSHNNFSGYLPTECFENLDAIKKGYGKKAKPEYMRDTLADGVRNYNFDLSFTAKGLELEFDQVLTTWMAIDLSNNHFYGEIPKTLGELRSLIVLNLSYNSLTGPIPSSLGDLLELESLDLSSNKLQGRIPTELNNLGFLEVLNLSHNNFVGSIPQGKQFDTFSNGSYSGNLGLCGLPLSKSCDNDEVAPAKFDRDDDEDDDELNWKFSILMGYGCGLVLGLSTGYIVFATGRPRWFIRVYKRFGQRFAESSRGYAKDHDVHNRESLQKLVGTWKHERRSGLVSIVKDRIRNLPRGQLLGSDEAALCLECDEKVHAANKLASKHQRVPLSSSSSSHKPKCDICQEISGFFFCLQDRALLCRKCDIGIRTTNPYVSSHQRFVLTGVKVGLETSTDHVGSSSNIESSCNGKTSEIKSNSMSKSEAPMAFTSEYNKALPSTVGVENSVPTEVSYGGGSAAGIIQPWQMDDLLGLTVFNQSFGYMDNELSKVGL</sequence>
<gene>
    <name evidence="16" type="ORF">V6N11_079126</name>
</gene>
<keyword evidence="12" id="KW-0675">Receptor</keyword>
<evidence type="ECO:0000256" key="14">
    <source>
        <dbReference type="SAM" id="Phobius"/>
    </source>
</evidence>
<keyword evidence="13" id="KW-0325">Glycoprotein</keyword>
<keyword evidence="4" id="KW-0433">Leucine-rich repeat</keyword>
<evidence type="ECO:0000256" key="9">
    <source>
        <dbReference type="ARBA" id="ARBA00022833"/>
    </source>
</evidence>
<feature type="domain" description="B box-type" evidence="15">
    <location>
        <begin position="313"/>
        <end position="345"/>
    </location>
</feature>
<feature type="transmembrane region" description="Helical" evidence="14">
    <location>
        <begin position="224"/>
        <end position="245"/>
    </location>
</feature>
<comment type="similarity">
    <text evidence="2">Belongs to the RLP family.</text>
</comment>
<dbReference type="InterPro" id="IPR032675">
    <property type="entry name" value="LRR_dom_sf"/>
</dbReference>
<evidence type="ECO:0000256" key="3">
    <source>
        <dbReference type="ARBA" id="ARBA00022475"/>
    </source>
</evidence>
<keyword evidence="8" id="KW-0863">Zinc-finger</keyword>
<evidence type="ECO:0000256" key="5">
    <source>
        <dbReference type="ARBA" id="ARBA00022692"/>
    </source>
</evidence>
<evidence type="ECO:0000256" key="13">
    <source>
        <dbReference type="ARBA" id="ARBA00023180"/>
    </source>
</evidence>
<evidence type="ECO:0000256" key="6">
    <source>
        <dbReference type="ARBA" id="ARBA00022723"/>
    </source>
</evidence>
<comment type="caution">
    <text evidence="16">The sequence shown here is derived from an EMBL/GenBank/DDBJ whole genome shotgun (WGS) entry which is preliminary data.</text>
</comment>
<evidence type="ECO:0000313" key="16">
    <source>
        <dbReference type="EMBL" id="KAK9016631.1"/>
    </source>
</evidence>
<dbReference type="PANTHER" id="PTHR27004">
    <property type="entry name" value="RECEPTOR-LIKE PROTEIN 12 ISOFORM X1"/>
    <property type="match status" value="1"/>
</dbReference>
<protein>
    <recommendedName>
        <fullName evidence="15">B box-type domain-containing protein</fullName>
    </recommendedName>
</protein>
<accession>A0ABR2RUG3</accession>
<dbReference type="Gene3D" id="3.80.10.10">
    <property type="entry name" value="Ribonuclease Inhibitor"/>
    <property type="match status" value="1"/>
</dbReference>
<evidence type="ECO:0000256" key="11">
    <source>
        <dbReference type="ARBA" id="ARBA00023136"/>
    </source>
</evidence>
<feature type="domain" description="B box-type" evidence="15">
    <location>
        <begin position="351"/>
        <end position="398"/>
    </location>
</feature>
<evidence type="ECO:0000256" key="7">
    <source>
        <dbReference type="ARBA" id="ARBA00022737"/>
    </source>
</evidence>
<dbReference type="SUPFAM" id="SSF52058">
    <property type="entry name" value="L domain-like"/>
    <property type="match status" value="1"/>
</dbReference>
<dbReference type="CDD" id="cd19821">
    <property type="entry name" value="Bbox1_BBX-like"/>
    <property type="match status" value="2"/>
</dbReference>
<proteinExistence type="inferred from homology"/>
<keyword evidence="17" id="KW-1185">Reference proteome</keyword>
<evidence type="ECO:0000256" key="2">
    <source>
        <dbReference type="ARBA" id="ARBA00009592"/>
    </source>
</evidence>
<evidence type="ECO:0000256" key="1">
    <source>
        <dbReference type="ARBA" id="ARBA00004251"/>
    </source>
</evidence>
<reference evidence="16 17" key="1">
    <citation type="journal article" date="2024" name="G3 (Bethesda)">
        <title>Genome assembly of Hibiscus sabdariffa L. provides insights into metabolisms of medicinal natural products.</title>
        <authorList>
            <person name="Kim T."/>
        </authorList>
    </citation>
    <scope>NUCLEOTIDE SEQUENCE [LARGE SCALE GENOMIC DNA]</scope>
    <source>
        <strain evidence="16">TK-2024</strain>
        <tissue evidence="16">Old leaves</tissue>
    </source>
</reference>
<keyword evidence="10 14" id="KW-1133">Transmembrane helix</keyword>
<name>A0ABR2RUG3_9ROSI</name>
<keyword evidence="6" id="KW-0479">Metal-binding</keyword>
<keyword evidence="7" id="KW-0677">Repeat</keyword>
<evidence type="ECO:0000256" key="10">
    <source>
        <dbReference type="ARBA" id="ARBA00022989"/>
    </source>
</evidence>
<dbReference type="InterPro" id="IPR001611">
    <property type="entry name" value="Leu-rich_rpt"/>
</dbReference>
<dbReference type="Pfam" id="PF00560">
    <property type="entry name" value="LRR_1"/>
    <property type="match status" value="2"/>
</dbReference>
<dbReference type="PRINTS" id="PR00019">
    <property type="entry name" value="LEURICHRPT"/>
</dbReference>
<keyword evidence="11 14" id="KW-0472">Membrane</keyword>
<comment type="subcellular location">
    <subcellularLocation>
        <location evidence="1">Cell membrane</location>
        <topology evidence="1">Single-pass type I membrane protein</topology>
    </subcellularLocation>
</comment>
<dbReference type="Proteomes" id="UP001396334">
    <property type="component" value="Unassembled WGS sequence"/>
</dbReference>
<evidence type="ECO:0000256" key="12">
    <source>
        <dbReference type="ARBA" id="ARBA00023170"/>
    </source>
</evidence>
<dbReference type="PANTHER" id="PTHR27004:SF439">
    <property type="entry name" value="LEUCINE-RICH REPEAT-CONTAINING N-TERMINAL PLANT-TYPE DOMAIN-CONTAINING PROTEIN"/>
    <property type="match status" value="1"/>
</dbReference>
<keyword evidence="5 14" id="KW-0812">Transmembrane</keyword>
<keyword evidence="9" id="KW-0862">Zinc</keyword>
<dbReference type="InterPro" id="IPR049808">
    <property type="entry name" value="CONSTANS-like_Bbox1"/>
</dbReference>
<dbReference type="InterPro" id="IPR000315">
    <property type="entry name" value="Znf_B-box"/>
</dbReference>
<dbReference type="Pfam" id="PF13855">
    <property type="entry name" value="LRR_8"/>
    <property type="match status" value="1"/>
</dbReference>
<evidence type="ECO:0000256" key="4">
    <source>
        <dbReference type="ARBA" id="ARBA00022614"/>
    </source>
</evidence>
<evidence type="ECO:0000313" key="17">
    <source>
        <dbReference type="Proteomes" id="UP001396334"/>
    </source>
</evidence>
<keyword evidence="3" id="KW-1003">Cell membrane</keyword>
<organism evidence="16 17">
    <name type="scientific">Hibiscus sabdariffa</name>
    <name type="common">roselle</name>
    <dbReference type="NCBI Taxonomy" id="183260"/>
    <lineage>
        <taxon>Eukaryota</taxon>
        <taxon>Viridiplantae</taxon>
        <taxon>Streptophyta</taxon>
        <taxon>Embryophyta</taxon>
        <taxon>Tracheophyta</taxon>
        <taxon>Spermatophyta</taxon>
        <taxon>Magnoliopsida</taxon>
        <taxon>eudicotyledons</taxon>
        <taxon>Gunneridae</taxon>
        <taxon>Pentapetalae</taxon>
        <taxon>rosids</taxon>
        <taxon>malvids</taxon>
        <taxon>Malvales</taxon>
        <taxon>Malvaceae</taxon>
        <taxon>Malvoideae</taxon>
        <taxon>Hibiscus</taxon>
    </lineage>
</organism>
<evidence type="ECO:0000259" key="15">
    <source>
        <dbReference type="SMART" id="SM00336"/>
    </source>
</evidence>
<dbReference type="SMART" id="SM00336">
    <property type="entry name" value="BBOX"/>
    <property type="match status" value="2"/>
</dbReference>
<dbReference type="Gene3D" id="3.30.160.60">
    <property type="entry name" value="Classic Zinc Finger"/>
    <property type="match status" value="1"/>
</dbReference>